<evidence type="ECO:0000256" key="3">
    <source>
        <dbReference type="ARBA" id="ARBA00023136"/>
    </source>
</evidence>
<evidence type="ECO:0000256" key="5">
    <source>
        <dbReference type="ARBA" id="ARBA00023288"/>
    </source>
</evidence>
<keyword evidence="5" id="KW-0449">Lipoprotein</keyword>
<feature type="chain" id="PRO_5039027451" evidence="6">
    <location>
        <begin position="23"/>
        <end position="517"/>
    </location>
</feature>
<evidence type="ECO:0000256" key="2">
    <source>
        <dbReference type="ARBA" id="ARBA00022729"/>
    </source>
</evidence>
<keyword evidence="8" id="KW-1185">Reference proteome</keyword>
<proteinExistence type="predicted"/>
<evidence type="ECO:0000256" key="6">
    <source>
        <dbReference type="SAM" id="SignalP"/>
    </source>
</evidence>
<organism evidence="7 8">
    <name type="scientific">Paenibacillus thalictri</name>
    <dbReference type="NCBI Taxonomy" id="2527873"/>
    <lineage>
        <taxon>Bacteria</taxon>
        <taxon>Bacillati</taxon>
        <taxon>Bacillota</taxon>
        <taxon>Bacilli</taxon>
        <taxon>Bacillales</taxon>
        <taxon>Paenibacillaceae</taxon>
        <taxon>Paenibacillus</taxon>
    </lineage>
</organism>
<evidence type="ECO:0000313" key="8">
    <source>
        <dbReference type="Proteomes" id="UP000293142"/>
    </source>
</evidence>
<evidence type="ECO:0000256" key="1">
    <source>
        <dbReference type="ARBA" id="ARBA00022475"/>
    </source>
</evidence>
<keyword evidence="4" id="KW-0564">Palmitate</keyword>
<gene>
    <name evidence="7" type="ORF">EYB31_38215</name>
</gene>
<sequence length="517" mass="56998">MQRKRALGAAVSAVVMASAVLAGCGSGSGSADKNQQAAGNAAGGAPTKKGPIKLEMMLSTTSKLPEEDYIKKTFDQKFNTDIQLTVIPAVEEFNNRLNVRLASGDYPDIMVLSDRNQVQQYASKGLLLDLTPYKAKMQEISKFIGEDNVNAGMIGGKLFAISKKGGMPQSNYWIRKDWLDQLKLPVPTTTEELLAVAKAFTEQDPDGNGKKDTFGLTGSKLNTFLPLFGAFGVGLPTGQLDPVAKGSLYVKGGALVDSFHDAGMKEALTYVKKFLDAGVVDPDVFANTSNQHDKKAFQGKAGIIYTDFPRFTNEPQMKEWKDVNPKAEWIQLAPPKGQAQYAGAWDVSKPAFGMLAFPKVIEKDIDKLDKILEILNYTSTKEGSELVAFGEKGRHYNLEGNKFITTPLRAKEMFWPYQLTGRDEMQYLINVGYPEAEVKKSNETPRLKALNGYVILPDGYASTDAERYIEEELAKFIYGKRPIDEYDAFLKTLDTTFKYKVYLDSAAKQLGELGLVK</sequence>
<dbReference type="Pfam" id="PF01547">
    <property type="entry name" value="SBP_bac_1"/>
    <property type="match status" value="1"/>
</dbReference>
<evidence type="ECO:0000256" key="4">
    <source>
        <dbReference type="ARBA" id="ARBA00023139"/>
    </source>
</evidence>
<evidence type="ECO:0000313" key="7">
    <source>
        <dbReference type="EMBL" id="TBL68374.1"/>
    </source>
</evidence>
<dbReference type="Proteomes" id="UP000293142">
    <property type="component" value="Unassembled WGS sequence"/>
</dbReference>
<dbReference type="InterPro" id="IPR050490">
    <property type="entry name" value="Bact_solute-bd_prot1"/>
</dbReference>
<dbReference type="PROSITE" id="PS51257">
    <property type="entry name" value="PROKAR_LIPOPROTEIN"/>
    <property type="match status" value="1"/>
</dbReference>
<dbReference type="PANTHER" id="PTHR43649:SF33">
    <property type="entry name" value="POLYGALACTURONAN_RHAMNOGALACTURONAN-BINDING PROTEIN YTCQ"/>
    <property type="match status" value="1"/>
</dbReference>
<name>A0A4Q9DG68_9BACL</name>
<comment type="caution">
    <text evidence="7">The sequence shown here is derived from an EMBL/GenBank/DDBJ whole genome shotgun (WGS) entry which is preliminary data.</text>
</comment>
<dbReference type="PANTHER" id="PTHR43649">
    <property type="entry name" value="ARABINOSE-BINDING PROTEIN-RELATED"/>
    <property type="match status" value="1"/>
</dbReference>
<dbReference type="OrthoDB" id="9787283at2"/>
<dbReference type="InterPro" id="IPR006059">
    <property type="entry name" value="SBP"/>
</dbReference>
<dbReference type="Gene3D" id="3.40.190.10">
    <property type="entry name" value="Periplasmic binding protein-like II"/>
    <property type="match status" value="2"/>
</dbReference>
<dbReference type="AlphaFoldDB" id="A0A4Q9DG68"/>
<keyword evidence="3" id="KW-0472">Membrane</keyword>
<keyword evidence="1" id="KW-1003">Cell membrane</keyword>
<dbReference type="SUPFAM" id="SSF53850">
    <property type="entry name" value="Periplasmic binding protein-like II"/>
    <property type="match status" value="1"/>
</dbReference>
<feature type="signal peptide" evidence="6">
    <location>
        <begin position="1"/>
        <end position="22"/>
    </location>
</feature>
<dbReference type="EMBL" id="SIRE01000046">
    <property type="protein sequence ID" value="TBL68374.1"/>
    <property type="molecule type" value="Genomic_DNA"/>
</dbReference>
<protein>
    <submittedName>
        <fullName evidence="7">Extracellular solute-binding protein</fullName>
    </submittedName>
</protein>
<accession>A0A4Q9DG68</accession>
<keyword evidence="2 6" id="KW-0732">Signal</keyword>
<reference evidence="7 8" key="1">
    <citation type="submission" date="2019-02" db="EMBL/GenBank/DDBJ databases">
        <title>Paenibacillus sp. nov., isolated from surface-sterilized tissue of Thalictrum simplex L.</title>
        <authorList>
            <person name="Tuo L."/>
        </authorList>
    </citation>
    <scope>NUCLEOTIDE SEQUENCE [LARGE SCALE GENOMIC DNA]</scope>
    <source>
        <strain evidence="7 8">N2SHLJ1</strain>
    </source>
</reference>